<organism evidence="3 4">
    <name type="scientific">Dispira parvispora</name>
    <dbReference type="NCBI Taxonomy" id="1520584"/>
    <lineage>
        <taxon>Eukaryota</taxon>
        <taxon>Fungi</taxon>
        <taxon>Fungi incertae sedis</taxon>
        <taxon>Zoopagomycota</taxon>
        <taxon>Kickxellomycotina</taxon>
        <taxon>Dimargaritomycetes</taxon>
        <taxon>Dimargaritales</taxon>
        <taxon>Dimargaritaceae</taxon>
        <taxon>Dispira</taxon>
    </lineage>
</organism>
<keyword evidence="2" id="KW-0378">Hydrolase</keyword>
<dbReference type="Gene3D" id="3.30.428.10">
    <property type="entry name" value="HIT-like"/>
    <property type="match status" value="1"/>
</dbReference>
<name>A0A9W8E714_9FUNG</name>
<dbReference type="OrthoDB" id="1915375at2759"/>
<dbReference type="GO" id="GO:0016787">
    <property type="term" value="F:hydrolase activity"/>
    <property type="evidence" value="ECO:0007669"/>
    <property type="project" value="UniProtKB-KW"/>
</dbReference>
<evidence type="ECO:0000313" key="3">
    <source>
        <dbReference type="EMBL" id="KAJ1965744.1"/>
    </source>
</evidence>
<reference evidence="3" key="1">
    <citation type="submission" date="2022-07" db="EMBL/GenBank/DDBJ databases">
        <title>Phylogenomic reconstructions and comparative analyses of Kickxellomycotina fungi.</title>
        <authorList>
            <person name="Reynolds N.K."/>
            <person name="Stajich J.E."/>
            <person name="Barry K."/>
            <person name="Grigoriev I.V."/>
            <person name="Crous P."/>
            <person name="Smith M.E."/>
        </authorList>
    </citation>
    <scope>NUCLEOTIDE SEQUENCE</scope>
    <source>
        <strain evidence="3">RSA 1196</strain>
    </source>
</reference>
<evidence type="ECO:0008006" key="5">
    <source>
        <dbReference type="Google" id="ProtNLM"/>
    </source>
</evidence>
<accession>A0A9W8E714</accession>
<gene>
    <name evidence="3" type="ORF">IWQ62_002592</name>
</gene>
<keyword evidence="4" id="KW-1185">Reference proteome</keyword>
<evidence type="ECO:0000256" key="1">
    <source>
        <dbReference type="ARBA" id="ARBA00022741"/>
    </source>
</evidence>
<evidence type="ECO:0000313" key="4">
    <source>
        <dbReference type="Proteomes" id="UP001150925"/>
    </source>
</evidence>
<keyword evidence="1" id="KW-0547">Nucleotide-binding</keyword>
<dbReference type="AlphaFoldDB" id="A0A9W8E714"/>
<dbReference type="InterPro" id="IPR036265">
    <property type="entry name" value="HIT-like_sf"/>
</dbReference>
<dbReference type="SUPFAM" id="SSF54197">
    <property type="entry name" value="HIT-like"/>
    <property type="match status" value="1"/>
</dbReference>
<dbReference type="EMBL" id="JANBPY010000570">
    <property type="protein sequence ID" value="KAJ1965744.1"/>
    <property type="molecule type" value="Genomic_DNA"/>
</dbReference>
<dbReference type="PANTHER" id="PTHR12486">
    <property type="entry name" value="APRATAXIN-RELATED"/>
    <property type="match status" value="1"/>
</dbReference>
<dbReference type="GO" id="GO:0000166">
    <property type="term" value="F:nucleotide binding"/>
    <property type="evidence" value="ECO:0007669"/>
    <property type="project" value="UniProtKB-KW"/>
</dbReference>
<dbReference type="Proteomes" id="UP001150925">
    <property type="component" value="Unassembled WGS sequence"/>
</dbReference>
<dbReference type="Pfam" id="PF11969">
    <property type="entry name" value="DcpS_C"/>
    <property type="match status" value="1"/>
</dbReference>
<dbReference type="PANTHER" id="PTHR12486:SF5">
    <property type="entry name" value="ADENOSINE 5'-MONOPHOSPHORAMIDASE HINT3"/>
    <property type="match status" value="1"/>
</dbReference>
<comment type="caution">
    <text evidence="3">The sequence shown here is derived from an EMBL/GenBank/DDBJ whole genome shotgun (WGS) entry which is preliminary data.</text>
</comment>
<evidence type="ECO:0000256" key="2">
    <source>
        <dbReference type="ARBA" id="ARBA00022801"/>
    </source>
</evidence>
<sequence>MSTSKNSSCVFCDLQNDQNTRIVKKVRVDQNLYSSGVRWLGLVWSPVHIFTLCNCEYVTTISVPGQTENWIMIADIRPQSRHHLLVIPLQHLPTIKSLTNKHQELLRDMIDAGEKALTDYGYAPHQQR</sequence>
<proteinExistence type="predicted"/>
<protein>
    <recommendedName>
        <fullName evidence="5">HIT domain-containing protein</fullName>
    </recommendedName>
</protein>